<keyword evidence="4 11" id="KW-0418">Kinase</keyword>
<keyword evidence="2" id="KW-0808">Transferase</keyword>
<organism evidence="11 12">
    <name type="scientific">Eumeta variegata</name>
    <name type="common">Bagworm moth</name>
    <name type="synonym">Eumeta japonica</name>
    <dbReference type="NCBI Taxonomy" id="151549"/>
    <lineage>
        <taxon>Eukaryota</taxon>
        <taxon>Metazoa</taxon>
        <taxon>Ecdysozoa</taxon>
        <taxon>Arthropoda</taxon>
        <taxon>Hexapoda</taxon>
        <taxon>Insecta</taxon>
        <taxon>Pterygota</taxon>
        <taxon>Neoptera</taxon>
        <taxon>Endopterygota</taxon>
        <taxon>Lepidoptera</taxon>
        <taxon>Glossata</taxon>
        <taxon>Ditrysia</taxon>
        <taxon>Tineoidea</taxon>
        <taxon>Psychidae</taxon>
        <taxon>Oiketicinae</taxon>
        <taxon>Eumeta</taxon>
    </lineage>
</organism>
<dbReference type="Gene3D" id="1.10.510.10">
    <property type="entry name" value="Transferase(Phosphotransferase) domain 1"/>
    <property type="match status" value="1"/>
</dbReference>
<dbReference type="Pfam" id="PF07714">
    <property type="entry name" value="PK_Tyr_Ser-Thr"/>
    <property type="match status" value="1"/>
</dbReference>
<evidence type="ECO:0000256" key="8">
    <source>
        <dbReference type="PROSITE-ProRule" id="PRU10141"/>
    </source>
</evidence>
<sequence>MKEWDIPYDELKLFDVIGTGRFGTVYRGSWHGAVAVKVLHVQDLGDETGVLDSFKHEASAADGSARVNVATFRKTRHENLVLFMGACMKPPKLAIITSMVKGCTLYSLLHHRRDKFNPNKSVLVAQQISQGMGYLHARGIIHKDLKTKNIFLENGKVVITDFGLFSVTKLCFGNNLRGDSLGIPAGWLCYLAPELVRALRPHASVQLPFSKASDVYAFGTVWYELLCGEWPFRGQPAEAVIWQVGRGIKQSLANLQASRDTKDILMLCWSYKPSDRPDFAHLLSTLEKLPRKRLARSPSHPVHLSRSAESVF</sequence>
<dbReference type="InterPro" id="IPR051681">
    <property type="entry name" value="Ser/Thr_Kinases-Pseudokinases"/>
</dbReference>
<comment type="caution">
    <text evidence="11">The sequence shown here is derived from an EMBL/GenBank/DDBJ whole genome shotgun (WGS) entry which is preliminary data.</text>
</comment>
<evidence type="ECO:0000256" key="5">
    <source>
        <dbReference type="ARBA" id="ARBA00022840"/>
    </source>
</evidence>
<evidence type="ECO:0000256" key="7">
    <source>
        <dbReference type="ARBA" id="ARBA00048679"/>
    </source>
</evidence>
<keyword evidence="12" id="KW-1185">Reference proteome</keyword>
<evidence type="ECO:0000256" key="3">
    <source>
        <dbReference type="ARBA" id="ARBA00022741"/>
    </source>
</evidence>
<comment type="catalytic activity">
    <reaction evidence="7">
        <text>L-seryl-[protein] + ATP = O-phospho-L-seryl-[protein] + ADP + H(+)</text>
        <dbReference type="Rhea" id="RHEA:17989"/>
        <dbReference type="Rhea" id="RHEA-COMP:9863"/>
        <dbReference type="Rhea" id="RHEA-COMP:11604"/>
        <dbReference type="ChEBI" id="CHEBI:15378"/>
        <dbReference type="ChEBI" id="CHEBI:29999"/>
        <dbReference type="ChEBI" id="CHEBI:30616"/>
        <dbReference type="ChEBI" id="CHEBI:83421"/>
        <dbReference type="ChEBI" id="CHEBI:456216"/>
        <dbReference type="EC" id="2.7.11.1"/>
    </reaction>
</comment>
<evidence type="ECO:0000259" key="10">
    <source>
        <dbReference type="PROSITE" id="PS50011"/>
    </source>
</evidence>
<gene>
    <name evidence="11" type="primary">Ksr2</name>
    <name evidence="11" type="ORF">EVAR_83276_1</name>
</gene>
<proteinExistence type="inferred from homology"/>
<evidence type="ECO:0000256" key="4">
    <source>
        <dbReference type="ARBA" id="ARBA00022777"/>
    </source>
</evidence>
<dbReference type="Proteomes" id="UP000299102">
    <property type="component" value="Unassembled WGS sequence"/>
</dbReference>
<dbReference type="CDD" id="cd14063">
    <property type="entry name" value="PK_KSR"/>
    <property type="match status" value="1"/>
</dbReference>
<reference evidence="11 12" key="1">
    <citation type="journal article" date="2019" name="Commun. Biol.">
        <title>The bagworm genome reveals a unique fibroin gene that provides high tensile strength.</title>
        <authorList>
            <person name="Kono N."/>
            <person name="Nakamura H."/>
            <person name="Ohtoshi R."/>
            <person name="Tomita M."/>
            <person name="Numata K."/>
            <person name="Arakawa K."/>
        </authorList>
    </citation>
    <scope>NUCLEOTIDE SEQUENCE [LARGE SCALE GENOMIC DNA]</scope>
</reference>
<dbReference type="InterPro" id="IPR017441">
    <property type="entry name" value="Protein_kinase_ATP_BS"/>
</dbReference>
<dbReference type="InterPro" id="IPR011009">
    <property type="entry name" value="Kinase-like_dom_sf"/>
</dbReference>
<evidence type="ECO:0000256" key="1">
    <source>
        <dbReference type="ARBA" id="ARBA00022527"/>
    </source>
</evidence>
<evidence type="ECO:0000313" key="12">
    <source>
        <dbReference type="Proteomes" id="UP000299102"/>
    </source>
</evidence>
<evidence type="ECO:0000256" key="6">
    <source>
        <dbReference type="ARBA" id="ARBA00047899"/>
    </source>
</evidence>
<dbReference type="GO" id="GO:0005524">
    <property type="term" value="F:ATP binding"/>
    <property type="evidence" value="ECO:0007669"/>
    <property type="project" value="UniProtKB-UniRule"/>
</dbReference>
<dbReference type="Gene3D" id="3.30.200.20">
    <property type="entry name" value="Phosphorylase Kinase, domain 1"/>
    <property type="match status" value="1"/>
</dbReference>
<feature type="binding site" evidence="8">
    <location>
        <position position="37"/>
    </location>
    <ligand>
        <name>ATP</name>
        <dbReference type="ChEBI" id="CHEBI:30616"/>
    </ligand>
</feature>
<protein>
    <submittedName>
        <fullName evidence="11">Kinase suppressor of Ras 2</fullName>
    </submittedName>
</protein>
<dbReference type="EMBL" id="BGZK01000764">
    <property type="protein sequence ID" value="GBP59557.1"/>
    <property type="molecule type" value="Genomic_DNA"/>
</dbReference>
<name>A0A4C1XB82_EUMVA</name>
<evidence type="ECO:0000256" key="2">
    <source>
        <dbReference type="ARBA" id="ARBA00022679"/>
    </source>
</evidence>
<dbReference type="GO" id="GO:0006950">
    <property type="term" value="P:response to stress"/>
    <property type="evidence" value="ECO:0007669"/>
    <property type="project" value="UniProtKB-ARBA"/>
</dbReference>
<comment type="catalytic activity">
    <reaction evidence="6">
        <text>L-threonyl-[protein] + ATP = O-phospho-L-threonyl-[protein] + ADP + H(+)</text>
        <dbReference type="Rhea" id="RHEA:46608"/>
        <dbReference type="Rhea" id="RHEA-COMP:11060"/>
        <dbReference type="Rhea" id="RHEA-COMP:11605"/>
        <dbReference type="ChEBI" id="CHEBI:15378"/>
        <dbReference type="ChEBI" id="CHEBI:30013"/>
        <dbReference type="ChEBI" id="CHEBI:30616"/>
        <dbReference type="ChEBI" id="CHEBI:61977"/>
        <dbReference type="ChEBI" id="CHEBI:456216"/>
        <dbReference type="EC" id="2.7.11.1"/>
    </reaction>
</comment>
<evidence type="ECO:0000313" key="11">
    <source>
        <dbReference type="EMBL" id="GBP59557.1"/>
    </source>
</evidence>
<dbReference type="InterPro" id="IPR000719">
    <property type="entry name" value="Prot_kinase_dom"/>
</dbReference>
<dbReference type="InterPro" id="IPR001245">
    <property type="entry name" value="Ser-Thr/Tyr_kinase_cat_dom"/>
</dbReference>
<dbReference type="AlphaFoldDB" id="A0A4C1XB82"/>
<evidence type="ECO:0000256" key="9">
    <source>
        <dbReference type="RuleBase" id="RU000304"/>
    </source>
</evidence>
<comment type="similarity">
    <text evidence="9">Belongs to the protein kinase superfamily.</text>
</comment>
<dbReference type="OrthoDB" id="774951at2759"/>
<dbReference type="STRING" id="151549.A0A4C1XB82"/>
<dbReference type="FunFam" id="1.10.510.10:FF:000107">
    <property type="entry name" value="kinase suppressor of Ras 1"/>
    <property type="match status" value="1"/>
</dbReference>
<keyword evidence="1 9" id="KW-0723">Serine/threonine-protein kinase</keyword>
<dbReference type="PROSITE" id="PS00107">
    <property type="entry name" value="PROTEIN_KINASE_ATP"/>
    <property type="match status" value="1"/>
</dbReference>
<dbReference type="PROSITE" id="PS50011">
    <property type="entry name" value="PROTEIN_KINASE_DOM"/>
    <property type="match status" value="1"/>
</dbReference>
<keyword evidence="3 8" id="KW-0547">Nucleotide-binding</keyword>
<dbReference type="SMART" id="SM00220">
    <property type="entry name" value="S_TKc"/>
    <property type="match status" value="1"/>
</dbReference>
<dbReference type="PANTHER" id="PTHR44329">
    <property type="entry name" value="SERINE/THREONINE-PROTEIN KINASE TNNI3K-RELATED"/>
    <property type="match status" value="1"/>
</dbReference>
<dbReference type="PANTHER" id="PTHR44329:SF253">
    <property type="entry name" value="KINASE SUPPRESSOR OF RAS 2"/>
    <property type="match status" value="1"/>
</dbReference>
<accession>A0A4C1XB82</accession>
<dbReference type="GO" id="GO:0004674">
    <property type="term" value="F:protein serine/threonine kinase activity"/>
    <property type="evidence" value="ECO:0007669"/>
    <property type="project" value="UniProtKB-KW"/>
</dbReference>
<dbReference type="PROSITE" id="PS00108">
    <property type="entry name" value="PROTEIN_KINASE_ST"/>
    <property type="match status" value="1"/>
</dbReference>
<keyword evidence="5 8" id="KW-0067">ATP-binding</keyword>
<dbReference type="PIRSF" id="PIRSF000654">
    <property type="entry name" value="Integrin-linked_kinase"/>
    <property type="match status" value="1"/>
</dbReference>
<feature type="domain" description="Protein kinase" evidence="10">
    <location>
        <begin position="11"/>
        <end position="289"/>
    </location>
</feature>
<dbReference type="InterPro" id="IPR008271">
    <property type="entry name" value="Ser/Thr_kinase_AS"/>
</dbReference>
<dbReference type="SUPFAM" id="SSF56112">
    <property type="entry name" value="Protein kinase-like (PK-like)"/>
    <property type="match status" value="1"/>
</dbReference>
<dbReference type="FunFam" id="3.30.200.20:FF:000034">
    <property type="entry name" value="Kinase suppressor of Ras 1"/>
    <property type="match status" value="1"/>
</dbReference>